<dbReference type="InterPro" id="IPR001640">
    <property type="entry name" value="Lgt"/>
</dbReference>
<dbReference type="HAMAP" id="MF_01147">
    <property type="entry name" value="Lgt"/>
    <property type="match status" value="1"/>
</dbReference>
<keyword evidence="2 7" id="KW-1003">Cell membrane</keyword>
<keyword evidence="4 7" id="KW-0812">Transmembrane</keyword>
<dbReference type="GO" id="GO:0005886">
    <property type="term" value="C:plasma membrane"/>
    <property type="evidence" value="ECO:0007669"/>
    <property type="project" value="UniProtKB-SubCell"/>
</dbReference>
<comment type="subcellular location">
    <subcellularLocation>
        <location evidence="7">Cell membrane</location>
        <topology evidence="7">Multi-pass membrane protein</topology>
    </subcellularLocation>
</comment>
<keyword evidence="6 7" id="KW-0472">Membrane</keyword>
<feature type="transmembrane region" description="Helical" evidence="7">
    <location>
        <begin position="12"/>
        <end position="32"/>
    </location>
</feature>
<accession>A0A1F7RPA8</accession>
<comment type="similarity">
    <text evidence="1 7">Belongs to the Lgt family.</text>
</comment>
<keyword evidence="3 7" id="KW-0808">Transferase</keyword>
<feature type="transmembrane region" description="Helical" evidence="7">
    <location>
        <begin position="111"/>
        <end position="131"/>
    </location>
</feature>
<protein>
    <recommendedName>
        <fullName evidence="7">Phosphatidylglycerol--prolipoprotein diacylglyceryl transferase</fullName>
        <ecNumber evidence="7">2.5.1.145</ecNumber>
    </recommendedName>
</protein>
<keyword evidence="8" id="KW-0449">Lipoprotein</keyword>
<comment type="catalytic activity">
    <reaction evidence="7">
        <text>L-cysteinyl-[prolipoprotein] + a 1,2-diacyl-sn-glycero-3-phospho-(1'-sn-glycerol) = an S-1,2-diacyl-sn-glyceryl-L-cysteinyl-[prolipoprotein] + sn-glycerol 1-phosphate + H(+)</text>
        <dbReference type="Rhea" id="RHEA:56712"/>
        <dbReference type="Rhea" id="RHEA-COMP:14679"/>
        <dbReference type="Rhea" id="RHEA-COMP:14680"/>
        <dbReference type="ChEBI" id="CHEBI:15378"/>
        <dbReference type="ChEBI" id="CHEBI:29950"/>
        <dbReference type="ChEBI" id="CHEBI:57685"/>
        <dbReference type="ChEBI" id="CHEBI:64716"/>
        <dbReference type="ChEBI" id="CHEBI:140658"/>
        <dbReference type="EC" id="2.5.1.145"/>
    </reaction>
</comment>
<evidence type="ECO:0000313" key="9">
    <source>
        <dbReference type="Proteomes" id="UP000179266"/>
    </source>
</evidence>
<feature type="transmembrane region" description="Helical" evidence="7">
    <location>
        <begin position="197"/>
        <end position="214"/>
    </location>
</feature>
<dbReference type="AlphaFoldDB" id="A0A1F7RPA8"/>
<proteinExistence type="inferred from homology"/>
<gene>
    <name evidence="7" type="primary">lgt</name>
    <name evidence="8" type="ORF">A2161_15885</name>
</gene>
<dbReference type="Pfam" id="PF01790">
    <property type="entry name" value="LGT"/>
    <property type="match status" value="1"/>
</dbReference>
<dbReference type="NCBIfam" id="TIGR00544">
    <property type="entry name" value="lgt"/>
    <property type="match status" value="1"/>
</dbReference>
<evidence type="ECO:0000256" key="1">
    <source>
        <dbReference type="ARBA" id="ARBA00007150"/>
    </source>
</evidence>
<evidence type="ECO:0000256" key="4">
    <source>
        <dbReference type="ARBA" id="ARBA00022692"/>
    </source>
</evidence>
<feature type="transmembrane region" description="Helical" evidence="7">
    <location>
        <begin position="86"/>
        <end position="104"/>
    </location>
</feature>
<evidence type="ECO:0000256" key="5">
    <source>
        <dbReference type="ARBA" id="ARBA00022989"/>
    </source>
</evidence>
<comment type="function">
    <text evidence="7">Catalyzes the transfer of the diacylglyceryl group from phosphatidylglycerol to the sulfhydryl group of the N-terminal cysteine of a prolipoprotein, the first step in the formation of mature lipoproteins.</text>
</comment>
<dbReference type="GO" id="GO:0042158">
    <property type="term" value="P:lipoprotein biosynthetic process"/>
    <property type="evidence" value="ECO:0007669"/>
    <property type="project" value="UniProtKB-UniRule"/>
</dbReference>
<feature type="transmembrane region" description="Helical" evidence="7">
    <location>
        <begin position="171"/>
        <end position="190"/>
    </location>
</feature>
<evidence type="ECO:0000313" key="8">
    <source>
        <dbReference type="EMBL" id="OGL43395.1"/>
    </source>
</evidence>
<feature type="transmembrane region" description="Helical" evidence="7">
    <location>
        <begin position="44"/>
        <end position="66"/>
    </location>
</feature>
<sequence length="261" mass="29135">MHPVIYNFGPVAIHSYGLMLGIAFIIGILLAVKLGQKNGIEPDHIVNLGIFILIAAVIGSRAFYIIENLDEFKGELSQIFKFWSGGFVFYGGFIAAILISYLYCYKTKISFFIIADSMSPSIAIGLVLARIGCFLGGCCFGKPTNCFLTVTFPPNSPPAYAFGPDHHIHPVQLYGSVAGLILFIILIWLTKRKKFNGQVFWVLLILYPILRIILESFREHVDRALFLGFSFSQLISPLIILAGIMGYIFTQKKSSKKIYNF</sequence>
<dbReference type="UniPathway" id="UPA00664"/>
<reference evidence="8 9" key="1">
    <citation type="journal article" date="2016" name="Nat. Commun.">
        <title>Thousands of microbial genomes shed light on interconnected biogeochemical processes in an aquifer system.</title>
        <authorList>
            <person name="Anantharaman K."/>
            <person name="Brown C.T."/>
            <person name="Hug L.A."/>
            <person name="Sharon I."/>
            <person name="Castelle C.J."/>
            <person name="Probst A.J."/>
            <person name="Thomas B.C."/>
            <person name="Singh A."/>
            <person name="Wilkins M.J."/>
            <person name="Karaoz U."/>
            <person name="Brodie E.L."/>
            <person name="Williams K.H."/>
            <person name="Hubbard S.S."/>
            <person name="Banfield J.F."/>
        </authorList>
    </citation>
    <scope>NUCLEOTIDE SEQUENCE [LARGE SCALE GENOMIC DNA]</scope>
</reference>
<feature type="binding site" evidence="7">
    <location>
        <position position="130"/>
    </location>
    <ligand>
        <name>a 1,2-diacyl-sn-glycero-3-phospho-(1'-sn-glycerol)</name>
        <dbReference type="ChEBI" id="CHEBI:64716"/>
    </ligand>
</feature>
<dbReference type="EMBL" id="MGDD01000276">
    <property type="protein sequence ID" value="OGL43395.1"/>
    <property type="molecule type" value="Genomic_DNA"/>
</dbReference>
<name>A0A1F7RPA8_9BACT</name>
<evidence type="ECO:0000256" key="7">
    <source>
        <dbReference type="HAMAP-Rule" id="MF_01147"/>
    </source>
</evidence>
<comment type="caution">
    <text evidence="8">The sequence shown here is derived from an EMBL/GenBank/DDBJ whole genome shotgun (WGS) entry which is preliminary data.</text>
</comment>
<keyword evidence="5 7" id="KW-1133">Transmembrane helix</keyword>
<evidence type="ECO:0000256" key="3">
    <source>
        <dbReference type="ARBA" id="ARBA00022679"/>
    </source>
</evidence>
<evidence type="ECO:0000256" key="6">
    <source>
        <dbReference type="ARBA" id="ARBA00023136"/>
    </source>
</evidence>
<dbReference type="PANTHER" id="PTHR30589">
    <property type="entry name" value="PROLIPOPROTEIN DIACYLGLYCERYL TRANSFERASE"/>
    <property type="match status" value="1"/>
</dbReference>
<comment type="pathway">
    <text evidence="7">Protein modification; lipoprotein biosynthesis (diacylglyceryl transfer).</text>
</comment>
<dbReference type="PANTHER" id="PTHR30589:SF0">
    <property type="entry name" value="PHOSPHATIDYLGLYCEROL--PROLIPOPROTEIN DIACYLGLYCERYL TRANSFERASE"/>
    <property type="match status" value="1"/>
</dbReference>
<dbReference type="EC" id="2.5.1.145" evidence="7"/>
<feature type="transmembrane region" description="Helical" evidence="7">
    <location>
        <begin position="226"/>
        <end position="249"/>
    </location>
</feature>
<dbReference type="GO" id="GO:0008961">
    <property type="term" value="F:phosphatidylglycerol-prolipoprotein diacylglyceryl transferase activity"/>
    <property type="evidence" value="ECO:0007669"/>
    <property type="project" value="UniProtKB-UniRule"/>
</dbReference>
<organism evidence="8 9">
    <name type="scientific">Candidatus Schekmanbacteria bacterium RBG_13_48_7</name>
    <dbReference type="NCBI Taxonomy" id="1817878"/>
    <lineage>
        <taxon>Bacteria</taxon>
        <taxon>Candidatus Schekmaniibacteriota</taxon>
    </lineage>
</organism>
<dbReference type="Proteomes" id="UP000179266">
    <property type="component" value="Unassembled WGS sequence"/>
</dbReference>
<evidence type="ECO:0000256" key="2">
    <source>
        <dbReference type="ARBA" id="ARBA00022475"/>
    </source>
</evidence>